<evidence type="ECO:0000313" key="2">
    <source>
        <dbReference type="EMBL" id="TVU50944.1"/>
    </source>
</evidence>
<gene>
    <name evidence="2" type="ORF">EJB05_02342</name>
    <name evidence="1" type="ORF">EJB05_55519</name>
</gene>
<dbReference type="EMBL" id="RWGY01000002">
    <property type="protein sequence ID" value="TVU50944.1"/>
    <property type="molecule type" value="Genomic_DNA"/>
</dbReference>
<protein>
    <submittedName>
        <fullName evidence="2">Uncharacterized protein</fullName>
    </submittedName>
</protein>
<keyword evidence="3" id="KW-1185">Reference proteome</keyword>
<dbReference type="AlphaFoldDB" id="A0A5J9WUS0"/>
<dbReference type="EMBL" id="RWGY01000756">
    <property type="protein sequence ID" value="TVT99134.1"/>
    <property type="molecule type" value="Genomic_DNA"/>
</dbReference>
<accession>A0A5J9WUS0</accession>
<name>A0A5J9WUS0_9POAL</name>
<dbReference type="Gramene" id="TVU50944">
    <property type="protein sequence ID" value="TVU50944"/>
    <property type="gene ID" value="EJB05_02342"/>
</dbReference>
<dbReference type="Proteomes" id="UP000324897">
    <property type="component" value="Chromosome 6"/>
</dbReference>
<evidence type="ECO:0000313" key="1">
    <source>
        <dbReference type="EMBL" id="TVT99134.1"/>
    </source>
</evidence>
<proteinExistence type="predicted"/>
<comment type="caution">
    <text evidence="2">The sequence shown here is derived from an EMBL/GenBank/DDBJ whole genome shotgun (WGS) entry which is preliminary data.</text>
</comment>
<reference evidence="2 3" key="1">
    <citation type="journal article" date="2019" name="Sci. Rep.">
        <title>A high-quality genome of Eragrostis curvula grass provides insights into Poaceae evolution and supports new strategies to enhance forage quality.</title>
        <authorList>
            <person name="Carballo J."/>
            <person name="Santos B.A.C.M."/>
            <person name="Zappacosta D."/>
            <person name="Garbus I."/>
            <person name="Selva J.P."/>
            <person name="Gallo C.A."/>
            <person name="Diaz A."/>
            <person name="Albertini E."/>
            <person name="Caccamo M."/>
            <person name="Echenique V."/>
        </authorList>
    </citation>
    <scope>NUCLEOTIDE SEQUENCE [LARGE SCALE GENOMIC DNA]</scope>
    <source>
        <strain evidence="3">cv. Victoria</strain>
        <tissue evidence="2">Leaf</tissue>
    </source>
</reference>
<sequence>MDRIEPTISRLAAISCVTSTGNQPWVMANYLMCNNDRSHDRETNTYGINAFVANPKSEAISLPPPPQIERSSPCCSC</sequence>
<evidence type="ECO:0000313" key="3">
    <source>
        <dbReference type="Proteomes" id="UP000324897"/>
    </source>
</evidence>
<dbReference type="Gramene" id="TVT99134">
    <property type="protein sequence ID" value="TVT99134"/>
    <property type="gene ID" value="EJB05_55519"/>
</dbReference>
<organism evidence="2 3">
    <name type="scientific">Eragrostis curvula</name>
    <name type="common">weeping love grass</name>
    <dbReference type="NCBI Taxonomy" id="38414"/>
    <lineage>
        <taxon>Eukaryota</taxon>
        <taxon>Viridiplantae</taxon>
        <taxon>Streptophyta</taxon>
        <taxon>Embryophyta</taxon>
        <taxon>Tracheophyta</taxon>
        <taxon>Spermatophyta</taxon>
        <taxon>Magnoliopsida</taxon>
        <taxon>Liliopsida</taxon>
        <taxon>Poales</taxon>
        <taxon>Poaceae</taxon>
        <taxon>PACMAD clade</taxon>
        <taxon>Chloridoideae</taxon>
        <taxon>Eragrostideae</taxon>
        <taxon>Eragrostidinae</taxon>
        <taxon>Eragrostis</taxon>
    </lineage>
</organism>